<evidence type="ECO:0000256" key="2">
    <source>
        <dbReference type="ARBA" id="ARBA00022692"/>
    </source>
</evidence>
<reference evidence="6" key="1">
    <citation type="submission" date="2022-07" db="EMBL/GenBank/DDBJ databases">
        <title>Enhanced cultured diversity of the mouse gut microbiota enables custom-made synthetic communities.</title>
        <authorList>
            <person name="Afrizal A."/>
        </authorList>
    </citation>
    <scope>NUCLEOTIDE SEQUENCE</scope>
    <source>
        <strain evidence="6">DSM 29186</strain>
    </source>
</reference>
<dbReference type="GO" id="GO:0015499">
    <property type="term" value="F:formate transmembrane transporter activity"/>
    <property type="evidence" value="ECO:0007669"/>
    <property type="project" value="TreeGrafter"/>
</dbReference>
<protein>
    <submittedName>
        <fullName evidence="6">Formate/nitrite transporter family protein</fullName>
    </submittedName>
</protein>
<evidence type="ECO:0000256" key="3">
    <source>
        <dbReference type="ARBA" id="ARBA00022989"/>
    </source>
</evidence>
<keyword evidence="7" id="KW-1185">Reference proteome</keyword>
<accession>A0A9X2MAQ2</accession>
<proteinExistence type="predicted"/>
<evidence type="ECO:0000256" key="4">
    <source>
        <dbReference type="ARBA" id="ARBA00023136"/>
    </source>
</evidence>
<gene>
    <name evidence="6" type="ORF">NSA58_10060</name>
</gene>
<comment type="subcellular location">
    <subcellularLocation>
        <location evidence="1">Membrane</location>
        <topology evidence="1">Multi-pass membrane protein</topology>
    </subcellularLocation>
</comment>
<evidence type="ECO:0000313" key="6">
    <source>
        <dbReference type="EMBL" id="MCR1823130.1"/>
    </source>
</evidence>
<dbReference type="PANTHER" id="PTHR30520">
    <property type="entry name" value="FORMATE TRANSPORTER-RELATED"/>
    <property type="match status" value="1"/>
</dbReference>
<evidence type="ECO:0000256" key="5">
    <source>
        <dbReference type="SAM" id="Phobius"/>
    </source>
</evidence>
<feature type="transmembrane region" description="Helical" evidence="5">
    <location>
        <begin position="186"/>
        <end position="214"/>
    </location>
</feature>
<dbReference type="GO" id="GO:0005886">
    <property type="term" value="C:plasma membrane"/>
    <property type="evidence" value="ECO:0007669"/>
    <property type="project" value="TreeGrafter"/>
</dbReference>
<dbReference type="RefSeq" id="WP_074429612.1">
    <property type="nucleotide sequence ID" value="NZ_JANKBY010000110.1"/>
</dbReference>
<evidence type="ECO:0000313" key="7">
    <source>
        <dbReference type="Proteomes" id="UP001140817"/>
    </source>
</evidence>
<feature type="transmembrane region" description="Helical" evidence="5">
    <location>
        <begin position="107"/>
        <end position="127"/>
    </location>
</feature>
<sequence length="267" mass="29540">MKKVDIENISNIASDKVQLTKSNPAKFIMRSVVAGLYLVVAIILSYTVGAVLYKTYPELAKILVASTFSLALGLIVFLGGELFTGSNFVMAIGYLNKRCKIKDVMKVWILCYIGNAIGNIFLAFLFVKSGASIDIIQNYLASFVHTKLQLPIIELVIRGILCNFMVCIAVLATIKMKSESGKLTIMFWCVFVFVIAGFEHSIANMGIFSISYLLLDNISIVLILRNLFFVTLGNIVGGAVLLALPIKFMTIEDEDLCKNEKKLKRVL</sequence>
<dbReference type="InterPro" id="IPR000292">
    <property type="entry name" value="For/NO2_transpt"/>
</dbReference>
<feature type="transmembrane region" description="Helical" evidence="5">
    <location>
        <begin position="68"/>
        <end position="95"/>
    </location>
</feature>
<feature type="transmembrane region" description="Helical" evidence="5">
    <location>
        <begin position="27"/>
        <end position="48"/>
    </location>
</feature>
<dbReference type="InterPro" id="IPR023271">
    <property type="entry name" value="Aquaporin-like"/>
</dbReference>
<dbReference type="Proteomes" id="UP001140817">
    <property type="component" value="Unassembled WGS sequence"/>
</dbReference>
<keyword evidence="2 5" id="KW-0812">Transmembrane</keyword>
<keyword evidence="4 5" id="KW-0472">Membrane</keyword>
<feature type="transmembrane region" description="Helical" evidence="5">
    <location>
        <begin position="155"/>
        <end position="174"/>
    </location>
</feature>
<evidence type="ECO:0000256" key="1">
    <source>
        <dbReference type="ARBA" id="ARBA00004141"/>
    </source>
</evidence>
<keyword evidence="3 5" id="KW-1133">Transmembrane helix</keyword>
<dbReference type="EMBL" id="JANKBY010000110">
    <property type="protein sequence ID" value="MCR1823130.1"/>
    <property type="molecule type" value="Genomic_DNA"/>
</dbReference>
<organism evidence="6 7">
    <name type="scientific">Terrisporobacter muris</name>
    <dbReference type="NCBI Taxonomy" id="2963284"/>
    <lineage>
        <taxon>Bacteria</taxon>
        <taxon>Bacillati</taxon>
        <taxon>Bacillota</taxon>
        <taxon>Clostridia</taxon>
        <taxon>Peptostreptococcales</taxon>
        <taxon>Peptostreptococcaceae</taxon>
        <taxon>Terrisporobacter</taxon>
    </lineage>
</organism>
<dbReference type="PANTHER" id="PTHR30520:SF8">
    <property type="entry name" value="NITRITE TRANSPORTER NIRC"/>
    <property type="match status" value="1"/>
</dbReference>
<dbReference type="AlphaFoldDB" id="A0A9X2MAQ2"/>
<dbReference type="Pfam" id="PF01226">
    <property type="entry name" value="Form_Nir_trans"/>
    <property type="match status" value="1"/>
</dbReference>
<comment type="caution">
    <text evidence="6">The sequence shown here is derived from an EMBL/GenBank/DDBJ whole genome shotgun (WGS) entry which is preliminary data.</text>
</comment>
<dbReference type="Gene3D" id="1.20.1080.10">
    <property type="entry name" value="Glycerol uptake facilitator protein"/>
    <property type="match status" value="1"/>
</dbReference>
<feature type="transmembrane region" description="Helical" evidence="5">
    <location>
        <begin position="220"/>
        <end position="244"/>
    </location>
</feature>
<name>A0A9X2MAQ2_9FIRM</name>